<feature type="compositionally biased region" description="Low complexity" evidence="1">
    <location>
        <begin position="147"/>
        <end position="173"/>
    </location>
</feature>
<sequence length="1620" mass="167096">MSLSPLPSGLQMESPPDTNPEQQGDMSQEGISAGVMDDAAAIEAEKPVEADAAQPAGPSEKSATEGERGQETTHGMKDSLCPPLLAPSATPSPAADTSAPKPQPQPLVASIGDTMTATRAASDVFPTPPTDTTNTTAPLYAPIGRTADPLPSASSKLPPLPEPSATSTGAFSLFGGGGSSLFSQPPPTASMASIGESASTSWGDHDSIQMLKSIWKGPLPSSDTNTIGTTAAAAAKAPGADVGGGLMPSSSSTLSTAVTGMSQAAPPTPTDANGRTPTGLRTPEGAVSSSTGASGASGVQRIGQGQPPPVGDGPTKIESGILKELLRLGKLAQSNPAMAEGLLVGKDDMTMLSVLAKALANGALTTEQLQEILIKPGAANEPKHVRTTAAGAAPAAVSGGVAPGDISTASHFALPQRATSHPSSDSSERPSTIQATSPSQPPPPPPAQTPPPLHHQQLGGHTPSSASTVARGIDAAGAAGAGAFPPSSEGTPQLNKSQQAMRDLLANEVRKTISINSEELPLPRLYTQPKAAPPVPNLLGAAAATRPQIPRPRPTEVPYAASLPVQQQLQSTGRPTVPLPPGVSAATLTATTLLLQRGPPSLLGAAPGVPKRPQPPPPQLPQLPHHSPQAPQPPRPRPPPLSTLQLPAYAGGGPGTPGQRVKPPGERPLTKIDPTIINRLVDVVRQALSEPVEIGRARLEQAVQQVGGVGVLASLLTMAVAQPGGPPGGAPARPRSPSVPADSHGANLASRLMTSLAALDSASASAPTPPPSSTKPPDFSPPTPTSTSGLMLPQPPPPPASDMLASLMAVGGAAGPPPMTPPSMQPDDWGYSRSRQPQPQSPHSMHLSDLTDINALNQKLLRQQAAAAAAAAAATSASASPPPPSPPPGFGPPPGFDEPNEMVGLSAGPLTLPAPVQGSALATSSSLNADAPPFTMPETSTSLPDVSKPPPVPEDAQPQGPDKQLIIDSLLDSIGAAEVGVGGASVSAEEGGESSVGDVAGEVASSVPVVERAPSPSAVPPYAFPPHPREASETAEAKIHSLFTESPKAAKSEPVKVPSPSASLPPPSPIPHYECDDASPKSISTVSDTNDGTVIVIVEHHRAVDVTVEGAVQTLNNVESFVFASAEVRPGDSVSTLMRAAASRPGVETQGPLVPVHPDGSPVTHPNITRCRDVGVVVERESSRHLLCFIKPRAKPPTGGSTEGKVTILVLKWDVDPEKRYEPDNKLVETEDFHSGSKISEVVRLVNDQYPRHMFMAVGLDGKALPKPGEKTVSVAEEKYSIAEENEEGEMEERTVYVLYVKSMKAHDPDKGPLRIAAPEAGLHRHVSGAQTLTEDRDGESSRSSRDAGNRSLTYPDLDSAWEEYSGRQHDHRDRDPEDYASFHKNSYRRDGTFQPVGSKRSGKSGRSRSKGGSSSRDDSFYDEGDYDGYGDYGDRAGMRSQWEYDTKTDQSGRKRNRRRDTLSDDRWGDPPEASSRSKGRQGSRPRQWDNDDTGGREKGEAGRTVRRNNNTDSLWMKKSSEEEMSSEGGGGPTTTSAGPRAAETSSGSGVGDDEGKKGASRGAKGAAASASAAAGSARERPWDRPAGSKWVAKSDGTPKATSPSSVADGGEADTSNTDA</sequence>
<feature type="compositionally biased region" description="Pro residues" evidence="1">
    <location>
        <begin position="767"/>
        <end position="784"/>
    </location>
</feature>
<evidence type="ECO:0000313" key="3">
    <source>
        <dbReference type="Proteomes" id="UP000041254"/>
    </source>
</evidence>
<feature type="region of interest" description="Disordered" evidence="1">
    <location>
        <begin position="121"/>
        <end position="203"/>
    </location>
</feature>
<protein>
    <submittedName>
        <fullName evidence="2">Uncharacterized protein</fullName>
    </submittedName>
</protein>
<feature type="region of interest" description="Disordered" evidence="1">
    <location>
        <begin position="723"/>
        <end position="745"/>
    </location>
</feature>
<feature type="region of interest" description="Disordered" evidence="1">
    <location>
        <begin position="872"/>
        <end position="966"/>
    </location>
</feature>
<feature type="region of interest" description="Disordered" evidence="1">
    <location>
        <begin position="1"/>
        <end position="109"/>
    </location>
</feature>
<feature type="compositionally biased region" description="Basic and acidic residues" evidence="1">
    <location>
        <begin position="1027"/>
        <end position="1039"/>
    </location>
</feature>
<feature type="compositionally biased region" description="Low complexity" evidence="1">
    <location>
        <begin position="420"/>
        <end position="438"/>
    </location>
</feature>
<feature type="compositionally biased region" description="Low complexity" evidence="1">
    <location>
        <begin position="285"/>
        <end position="305"/>
    </location>
</feature>
<feature type="compositionally biased region" description="Polar residues" evidence="1">
    <location>
        <begin position="248"/>
        <end position="262"/>
    </location>
</feature>
<name>A0A0G4FQW2_VITBC</name>
<evidence type="ECO:0000256" key="1">
    <source>
        <dbReference type="SAM" id="MobiDB-lite"/>
    </source>
</evidence>
<feature type="compositionally biased region" description="Pro residues" evidence="1">
    <location>
        <begin position="1017"/>
        <end position="1026"/>
    </location>
</feature>
<feature type="region of interest" description="Disordered" evidence="1">
    <location>
        <begin position="1145"/>
        <end position="1167"/>
    </location>
</feature>
<feature type="region of interest" description="Disordered" evidence="1">
    <location>
        <begin position="415"/>
        <end position="467"/>
    </location>
</feature>
<dbReference type="EMBL" id="CDMY01000485">
    <property type="protein sequence ID" value="CEM16846.1"/>
    <property type="molecule type" value="Genomic_DNA"/>
</dbReference>
<gene>
    <name evidence="2" type="ORF">Vbra_16018</name>
</gene>
<proteinExistence type="predicted"/>
<feature type="compositionally biased region" description="Basic residues" evidence="1">
    <location>
        <begin position="1401"/>
        <end position="1410"/>
    </location>
</feature>
<feature type="compositionally biased region" description="Polar residues" evidence="1">
    <location>
        <begin position="1534"/>
        <end position="1548"/>
    </location>
</feature>
<feature type="region of interest" description="Disordered" evidence="1">
    <location>
        <begin position="760"/>
        <end position="847"/>
    </location>
</feature>
<feature type="compositionally biased region" description="Basic and acidic residues" evidence="1">
    <location>
        <begin position="1487"/>
        <end position="1504"/>
    </location>
</feature>
<feature type="region of interest" description="Disordered" evidence="1">
    <location>
        <begin position="243"/>
        <end position="314"/>
    </location>
</feature>
<feature type="compositionally biased region" description="Pro residues" evidence="1">
    <location>
        <begin position="880"/>
        <end position="896"/>
    </location>
</feature>
<feature type="region of interest" description="Disordered" evidence="1">
    <location>
        <begin position="598"/>
        <end position="672"/>
    </location>
</feature>
<feature type="compositionally biased region" description="Polar residues" evidence="1">
    <location>
        <begin position="488"/>
        <end position="497"/>
    </location>
</feature>
<evidence type="ECO:0000313" key="2">
    <source>
        <dbReference type="EMBL" id="CEM16846.1"/>
    </source>
</evidence>
<feature type="compositionally biased region" description="Basic and acidic residues" evidence="1">
    <location>
        <begin position="62"/>
        <end position="77"/>
    </location>
</feature>
<feature type="region of interest" description="Disordered" evidence="1">
    <location>
        <begin position="1007"/>
        <end position="1076"/>
    </location>
</feature>
<feature type="compositionally biased region" description="Pro residues" evidence="1">
    <location>
        <begin position="610"/>
        <end position="621"/>
    </location>
</feature>
<feature type="compositionally biased region" description="Polar residues" evidence="1">
    <location>
        <begin position="19"/>
        <end position="30"/>
    </location>
</feature>
<feature type="compositionally biased region" description="Low complexity" evidence="1">
    <location>
        <begin position="78"/>
        <end position="100"/>
    </location>
</feature>
<feature type="region of interest" description="Disordered" evidence="1">
    <location>
        <begin position="478"/>
        <end position="497"/>
    </location>
</feature>
<feature type="compositionally biased region" description="Pro residues" evidence="1">
    <location>
        <begin position="439"/>
        <end position="453"/>
    </location>
</feature>
<organism evidence="2 3">
    <name type="scientific">Vitrella brassicaformis (strain CCMP3155)</name>
    <dbReference type="NCBI Taxonomy" id="1169540"/>
    <lineage>
        <taxon>Eukaryota</taxon>
        <taxon>Sar</taxon>
        <taxon>Alveolata</taxon>
        <taxon>Colpodellida</taxon>
        <taxon>Vitrellaceae</taxon>
        <taxon>Vitrella</taxon>
    </lineage>
</organism>
<feature type="compositionally biased region" description="Basic and acidic residues" evidence="1">
    <location>
        <begin position="1334"/>
        <end position="1349"/>
    </location>
</feature>
<feature type="compositionally biased region" description="Pro residues" evidence="1">
    <location>
        <begin position="630"/>
        <end position="641"/>
    </location>
</feature>
<dbReference type="OMA" id="LVEMECY"/>
<feature type="compositionally biased region" description="Low complexity" evidence="1">
    <location>
        <begin position="1561"/>
        <end position="1577"/>
    </location>
</feature>
<feature type="compositionally biased region" description="Basic and acidic residues" evidence="1">
    <location>
        <begin position="1365"/>
        <end position="1392"/>
    </location>
</feature>
<feature type="region of interest" description="Disordered" evidence="1">
    <location>
        <begin position="1321"/>
        <end position="1620"/>
    </location>
</feature>
<feature type="compositionally biased region" description="Polar residues" evidence="1">
    <location>
        <begin position="833"/>
        <end position="843"/>
    </location>
</feature>
<accession>A0A0G4FQW2</accession>
<keyword evidence="3" id="KW-1185">Reference proteome</keyword>
<dbReference type="VEuPathDB" id="CryptoDB:Vbra_16018"/>
<feature type="compositionally biased region" description="Basic and acidic residues" evidence="1">
    <location>
        <begin position="1433"/>
        <end position="1453"/>
    </location>
</feature>
<dbReference type="Proteomes" id="UP000041254">
    <property type="component" value="Unassembled WGS sequence"/>
</dbReference>
<feature type="compositionally biased region" description="Pro residues" evidence="1">
    <location>
        <begin position="815"/>
        <end position="824"/>
    </location>
</feature>
<feature type="compositionally biased region" description="Basic and acidic residues" evidence="1">
    <location>
        <begin position="1460"/>
        <end position="1470"/>
    </location>
</feature>
<feature type="compositionally biased region" description="Low complexity" evidence="1">
    <location>
        <begin position="730"/>
        <end position="741"/>
    </location>
</feature>
<dbReference type="InParanoid" id="A0A0G4FQW2"/>
<reference evidence="2 3" key="1">
    <citation type="submission" date="2014-11" db="EMBL/GenBank/DDBJ databases">
        <authorList>
            <person name="Zhu J."/>
            <person name="Qi W."/>
            <person name="Song R."/>
        </authorList>
    </citation>
    <scope>NUCLEOTIDE SEQUENCE [LARGE SCALE GENOMIC DNA]</scope>
</reference>